<evidence type="ECO:0000256" key="4">
    <source>
        <dbReference type="PROSITE-ProRule" id="PRU01161"/>
    </source>
</evidence>
<dbReference type="PANTHER" id="PTHR14226:SF78">
    <property type="entry name" value="SLR0060 PROTEIN"/>
    <property type="match status" value="1"/>
</dbReference>
<dbReference type="CDD" id="cd07205">
    <property type="entry name" value="Pat_PNPLA6_PNPLA7_NTE1_like"/>
    <property type="match status" value="1"/>
</dbReference>
<dbReference type="Proteomes" id="UP000251692">
    <property type="component" value="Unassembled WGS sequence"/>
</dbReference>
<dbReference type="EMBL" id="QMDV01000002">
    <property type="protein sequence ID" value="RAU83277.1"/>
    <property type="molecule type" value="Genomic_DNA"/>
</dbReference>
<feature type="active site" description="Nucleophile" evidence="4">
    <location>
        <position position="38"/>
    </location>
</feature>
<proteinExistence type="predicted"/>
<dbReference type="Pfam" id="PF01734">
    <property type="entry name" value="Patatin"/>
    <property type="match status" value="1"/>
</dbReference>
<dbReference type="InterPro" id="IPR002641">
    <property type="entry name" value="PNPLA_dom"/>
</dbReference>
<evidence type="ECO:0000313" key="6">
    <source>
        <dbReference type="EMBL" id="RAU83277.1"/>
    </source>
</evidence>
<dbReference type="InterPro" id="IPR050301">
    <property type="entry name" value="NTE"/>
</dbReference>
<evidence type="ECO:0000313" key="7">
    <source>
        <dbReference type="Proteomes" id="UP000251692"/>
    </source>
</evidence>
<keyword evidence="7" id="KW-1185">Reference proteome</keyword>
<dbReference type="GO" id="GO:0016787">
    <property type="term" value="F:hydrolase activity"/>
    <property type="evidence" value="ECO:0007669"/>
    <property type="project" value="UniProtKB-UniRule"/>
</dbReference>
<dbReference type="GO" id="GO:0016042">
    <property type="term" value="P:lipid catabolic process"/>
    <property type="evidence" value="ECO:0007669"/>
    <property type="project" value="UniProtKB-UniRule"/>
</dbReference>
<reference evidence="6 7" key="1">
    <citation type="submission" date="2018-06" db="EMBL/GenBank/DDBJ databases">
        <authorList>
            <person name="Liu Z.-W."/>
        </authorList>
    </citation>
    <scope>NUCLEOTIDE SEQUENCE [LARGE SCALE GENOMIC DNA]</scope>
    <source>
        <strain evidence="6 7">2b14</strain>
    </source>
</reference>
<evidence type="ECO:0000256" key="3">
    <source>
        <dbReference type="ARBA" id="ARBA00023098"/>
    </source>
</evidence>
<comment type="caution">
    <text evidence="4">Lacks conserved residue(s) required for the propagation of feature annotation.</text>
</comment>
<sequence>MRIGLVLSGGAARGIAHLGVLKALDEFNIKIDAISGVSSGAVAGIFYAAGYKPTEILKLIKELSLFQIIRPTLRQVGFMHLDEIEKLFCKYLGANRTFEQLRIPVTVTATEINKAEIIYFSEGSIIQPLLASVAAPIIYKSVVFEDKVLQDGGLLNNMPIDPIRESCDKIIGVHVNPINKEAKITTMRGMIERTLQLAVNNNVKLRLPQCDLVLEPEALVNYRLTSFRKADEIFEVGYQHALKHETALRKLAESSARI</sequence>
<dbReference type="PANTHER" id="PTHR14226">
    <property type="entry name" value="NEUROPATHY TARGET ESTERASE/SWISS CHEESE D.MELANOGASTER"/>
    <property type="match status" value="1"/>
</dbReference>
<keyword evidence="1 4" id="KW-0378">Hydrolase</keyword>
<dbReference type="AlphaFoldDB" id="A0A364RG83"/>
<keyword evidence="2 4" id="KW-0442">Lipid degradation</keyword>
<comment type="caution">
    <text evidence="6">The sequence shown here is derived from an EMBL/GenBank/DDBJ whole genome shotgun (WGS) entry which is preliminary data.</text>
</comment>
<evidence type="ECO:0000256" key="2">
    <source>
        <dbReference type="ARBA" id="ARBA00022963"/>
    </source>
</evidence>
<feature type="short sequence motif" description="DGA/G" evidence="4">
    <location>
        <begin position="151"/>
        <end position="153"/>
    </location>
</feature>
<feature type="active site" description="Proton acceptor" evidence="4">
    <location>
        <position position="151"/>
    </location>
</feature>
<gene>
    <name evidence="6" type="ORF">DP923_08690</name>
</gene>
<feature type="short sequence motif" description="GXSXG" evidence="4">
    <location>
        <begin position="36"/>
        <end position="40"/>
    </location>
</feature>
<dbReference type="SUPFAM" id="SSF52151">
    <property type="entry name" value="FabD/lysophospholipase-like"/>
    <property type="match status" value="1"/>
</dbReference>
<name>A0A364RG83_9BACT</name>
<organism evidence="6 7">
    <name type="scientific">Pontibacter arcticus</name>
    <dbReference type="NCBI Taxonomy" id="2080288"/>
    <lineage>
        <taxon>Bacteria</taxon>
        <taxon>Pseudomonadati</taxon>
        <taxon>Bacteroidota</taxon>
        <taxon>Cytophagia</taxon>
        <taxon>Cytophagales</taxon>
        <taxon>Hymenobacteraceae</taxon>
        <taxon>Pontibacter</taxon>
    </lineage>
</organism>
<feature type="domain" description="PNPLA" evidence="5">
    <location>
        <begin position="5"/>
        <end position="164"/>
    </location>
</feature>
<evidence type="ECO:0000259" key="5">
    <source>
        <dbReference type="PROSITE" id="PS51635"/>
    </source>
</evidence>
<keyword evidence="3 4" id="KW-0443">Lipid metabolism</keyword>
<reference evidence="6 7" key="2">
    <citation type="submission" date="2018-07" db="EMBL/GenBank/DDBJ databases">
        <title>Pontibacter sp. 2b14 genomic sequence and assembly.</title>
        <authorList>
            <person name="Du Z.-J."/>
        </authorList>
    </citation>
    <scope>NUCLEOTIDE SEQUENCE [LARGE SCALE GENOMIC DNA]</scope>
    <source>
        <strain evidence="6 7">2b14</strain>
    </source>
</reference>
<dbReference type="RefSeq" id="WP_112305427.1">
    <property type="nucleotide sequence ID" value="NZ_QMDV01000002.1"/>
</dbReference>
<dbReference type="InterPro" id="IPR016035">
    <property type="entry name" value="Acyl_Trfase/lysoPLipase"/>
</dbReference>
<dbReference type="PROSITE" id="PS51635">
    <property type="entry name" value="PNPLA"/>
    <property type="match status" value="1"/>
</dbReference>
<dbReference type="Gene3D" id="3.40.1090.10">
    <property type="entry name" value="Cytosolic phospholipase A2 catalytic domain"/>
    <property type="match status" value="1"/>
</dbReference>
<evidence type="ECO:0000256" key="1">
    <source>
        <dbReference type="ARBA" id="ARBA00022801"/>
    </source>
</evidence>
<accession>A0A364RG83</accession>
<protein>
    <recommendedName>
        <fullName evidence="5">PNPLA domain-containing protein</fullName>
    </recommendedName>
</protein>
<dbReference type="OrthoDB" id="9770965at2"/>